<feature type="compositionally biased region" description="Gly residues" evidence="7">
    <location>
        <begin position="16"/>
        <end position="27"/>
    </location>
</feature>
<dbReference type="Proteomes" id="UP000225706">
    <property type="component" value="Unassembled WGS sequence"/>
</dbReference>
<feature type="transmembrane region" description="Helical" evidence="8">
    <location>
        <begin position="85"/>
        <end position="102"/>
    </location>
</feature>
<dbReference type="Pfam" id="PF05649">
    <property type="entry name" value="Peptidase_M13_N"/>
    <property type="match status" value="1"/>
</dbReference>
<dbReference type="PRINTS" id="PR00786">
    <property type="entry name" value="NEPRILYSIN"/>
</dbReference>
<keyword evidence="12" id="KW-1185">Reference proteome</keyword>
<accession>A0A2B4RBH0</accession>
<evidence type="ECO:0000256" key="3">
    <source>
        <dbReference type="ARBA" id="ARBA00022723"/>
    </source>
</evidence>
<comment type="caution">
    <text evidence="11">The sequence shown here is derived from an EMBL/GenBank/DDBJ whole genome shotgun (WGS) entry which is preliminary data.</text>
</comment>
<feature type="transmembrane region" description="Helical" evidence="8">
    <location>
        <begin position="236"/>
        <end position="257"/>
    </location>
</feature>
<organism evidence="11 12">
    <name type="scientific">Stylophora pistillata</name>
    <name type="common">Smooth cauliflower coral</name>
    <dbReference type="NCBI Taxonomy" id="50429"/>
    <lineage>
        <taxon>Eukaryota</taxon>
        <taxon>Metazoa</taxon>
        <taxon>Cnidaria</taxon>
        <taxon>Anthozoa</taxon>
        <taxon>Hexacorallia</taxon>
        <taxon>Scleractinia</taxon>
        <taxon>Astrocoeniina</taxon>
        <taxon>Pocilloporidae</taxon>
        <taxon>Stylophora</taxon>
    </lineage>
</organism>
<dbReference type="InterPro" id="IPR018497">
    <property type="entry name" value="Peptidase_M13_C"/>
</dbReference>
<name>A0A2B4RBH0_STYPI</name>
<dbReference type="GO" id="GO:0004222">
    <property type="term" value="F:metalloendopeptidase activity"/>
    <property type="evidence" value="ECO:0007669"/>
    <property type="project" value="InterPro"/>
</dbReference>
<dbReference type="OrthoDB" id="5986041at2759"/>
<dbReference type="Gene3D" id="3.40.390.10">
    <property type="entry name" value="Collagenase (Catalytic Domain)"/>
    <property type="match status" value="2"/>
</dbReference>
<dbReference type="InterPro" id="IPR024079">
    <property type="entry name" value="MetalloPept_cat_dom_sf"/>
</dbReference>
<proteinExistence type="predicted"/>
<sequence>MGRSDRQKNDEEGRNGGEGSGKGYGDSGGHSLAHSCIRLYYQQKPETYYFCPIGFYAFLLKSLKSNLDRITGKSTNKQAPLIDKLQLFMLLFMQIYSAAIITEIRHKHSSVRAIRSAKMEMIPSDPDDVVFRELPYRQKAKRIITALAALSVLLIIICAIFIVLFAMEKTKSQEKGELWTEKSVQKTCASKKCLFAAVVASKPISENMQEKLTEFDDEDGAFGIKYKLRHFTKFKILLVVTLILAVLSIIFITLFAVERSKVNDLASEKEKTPRPSVQTYCGTRVCFDAAKDMLKQLNQTVDPCYDFYEYACGGWESENALEPGETHVTGFSLVKEKSYEVLYEALVNAEKNYSTNEAVMKTVKFYNVCIDEDAVETRGDDPLKKLIDKMGGWNVTGSMTPLSSMNIIERIGKVSRELFIKPFVDVKVSVDPHDSNKHIVQFQMGKLGMLPSYYRTNTRDYQTIREAYKTYMKTIAKYLGGGADSDDQMMKVFDLETKIANLGQDGEDGSIIEKLKKDLPPGAIVGDYRLTMEQISETTEIDLREIVALLNAVFKRQNRKFQKDEKVIAYPPKYYAELFSLYQNVSKSLEYVELRVVRNYRHKRIVNLRHITQMTELIKEEFISGLDSLEWMSSLTKTNARIKLTVGEYLFENTKNALTFVADETYGSLDKPVDRDQWFMGPSQVNGYYSPRQNRIGKFPSLFILFKLLVPCRYLNYGGIGMVIGHEVTHGFDDNGALSIVHFTVVVDKMPKRPLVLKMTKRPLLDKIPKRPLVLKMTKRPLVDKMPKRPLVLKMTKRPLLDKIPKRPLVLKMTKRPLVDKMPKRPLVDKMPKRPLVHKMPERPLVHKMPKRPLVDKMPKRPPVHKVPKRPLVHKMPKRPLVDKIPKRPLVDKLPKWPLVDKMPKRPLVYKIPKRPLVDKLPKWPLVDKMPNRPLMDTMPKRPLVDKLPKRPLVDKLHKRPLVDKLPNRPLVDKLPNWPLVDKLPKRPLVDKLPNRPLVDKMPNRPLVDKLPNRPLVDKMPNRPLVDKMPKRHLVDKMPKRPLVDKMPKRPLVDKMPKRPLVDRLPKQPL</sequence>
<dbReference type="GO" id="GO:0005886">
    <property type="term" value="C:plasma membrane"/>
    <property type="evidence" value="ECO:0007669"/>
    <property type="project" value="TreeGrafter"/>
</dbReference>
<dbReference type="InterPro" id="IPR042089">
    <property type="entry name" value="Peptidase_M13_dom_2"/>
</dbReference>
<reference evidence="12" key="1">
    <citation type="journal article" date="2017" name="bioRxiv">
        <title>Comparative analysis of the genomes of Stylophora pistillata and Acropora digitifera provides evidence for extensive differences between species of corals.</title>
        <authorList>
            <person name="Voolstra C.R."/>
            <person name="Li Y."/>
            <person name="Liew Y.J."/>
            <person name="Baumgarten S."/>
            <person name="Zoccola D."/>
            <person name="Flot J.-F."/>
            <person name="Tambutte S."/>
            <person name="Allemand D."/>
            <person name="Aranda M."/>
        </authorList>
    </citation>
    <scope>NUCLEOTIDE SEQUENCE [LARGE SCALE GENOMIC DNA]</scope>
</reference>
<protein>
    <submittedName>
        <fullName evidence="11">Endothelin-converting enzyme 2</fullName>
    </submittedName>
</protein>
<evidence type="ECO:0000259" key="10">
    <source>
        <dbReference type="Pfam" id="PF05649"/>
    </source>
</evidence>
<evidence type="ECO:0000256" key="5">
    <source>
        <dbReference type="ARBA" id="ARBA00022833"/>
    </source>
</evidence>
<evidence type="ECO:0000313" key="12">
    <source>
        <dbReference type="Proteomes" id="UP000225706"/>
    </source>
</evidence>
<evidence type="ECO:0000256" key="6">
    <source>
        <dbReference type="ARBA" id="ARBA00023049"/>
    </source>
</evidence>
<evidence type="ECO:0000256" key="7">
    <source>
        <dbReference type="SAM" id="MobiDB-lite"/>
    </source>
</evidence>
<evidence type="ECO:0000256" key="4">
    <source>
        <dbReference type="ARBA" id="ARBA00022801"/>
    </source>
</evidence>
<dbReference type="SUPFAM" id="SSF55486">
    <property type="entry name" value="Metalloproteases ('zincins'), catalytic domain"/>
    <property type="match status" value="1"/>
</dbReference>
<dbReference type="PROSITE" id="PS51885">
    <property type="entry name" value="NEPRILYSIN"/>
    <property type="match status" value="1"/>
</dbReference>
<keyword evidence="4" id="KW-0378">Hydrolase</keyword>
<feature type="transmembrane region" description="Helical" evidence="8">
    <location>
        <begin position="143"/>
        <end position="166"/>
    </location>
</feature>
<dbReference type="Pfam" id="PF01431">
    <property type="entry name" value="Peptidase_M13"/>
    <property type="match status" value="1"/>
</dbReference>
<keyword evidence="8" id="KW-0472">Membrane</keyword>
<keyword evidence="5" id="KW-0862">Zinc</keyword>
<dbReference type="Gene3D" id="1.10.1380.10">
    <property type="entry name" value="Neutral endopeptidase , domain2"/>
    <property type="match status" value="2"/>
</dbReference>
<dbReference type="CDD" id="cd08662">
    <property type="entry name" value="M13"/>
    <property type="match status" value="1"/>
</dbReference>
<gene>
    <name evidence="11" type="primary">ECE2</name>
    <name evidence="11" type="ORF">AWC38_SpisGene22034</name>
</gene>
<evidence type="ECO:0000259" key="9">
    <source>
        <dbReference type="Pfam" id="PF01431"/>
    </source>
</evidence>
<feature type="region of interest" description="Disordered" evidence="7">
    <location>
        <begin position="1"/>
        <end position="27"/>
    </location>
</feature>
<keyword evidence="8" id="KW-0812">Transmembrane</keyword>
<dbReference type="GO" id="GO:0046872">
    <property type="term" value="F:metal ion binding"/>
    <property type="evidence" value="ECO:0007669"/>
    <property type="project" value="UniProtKB-KW"/>
</dbReference>
<evidence type="ECO:0000256" key="8">
    <source>
        <dbReference type="SAM" id="Phobius"/>
    </source>
</evidence>
<keyword evidence="3" id="KW-0479">Metal-binding</keyword>
<dbReference type="GO" id="GO:0016485">
    <property type="term" value="P:protein processing"/>
    <property type="evidence" value="ECO:0007669"/>
    <property type="project" value="TreeGrafter"/>
</dbReference>
<feature type="region of interest" description="Disordered" evidence="7">
    <location>
        <begin position="995"/>
        <end position="1070"/>
    </location>
</feature>
<evidence type="ECO:0000256" key="2">
    <source>
        <dbReference type="ARBA" id="ARBA00022670"/>
    </source>
</evidence>
<keyword evidence="6" id="KW-0482">Metalloprotease</keyword>
<feature type="compositionally biased region" description="Basic and acidic residues" evidence="7">
    <location>
        <begin position="1"/>
        <end position="15"/>
    </location>
</feature>
<feature type="domain" description="Peptidase M13 N-terminal" evidence="10">
    <location>
        <begin position="303"/>
        <end position="600"/>
    </location>
</feature>
<keyword evidence="2" id="KW-0645">Protease</keyword>
<dbReference type="InterPro" id="IPR000718">
    <property type="entry name" value="Peptidase_M13"/>
</dbReference>
<dbReference type="AlphaFoldDB" id="A0A2B4RBH0"/>
<keyword evidence="8" id="KW-1133">Transmembrane helix</keyword>
<dbReference type="InterPro" id="IPR008753">
    <property type="entry name" value="Peptidase_M13_N"/>
</dbReference>
<dbReference type="PANTHER" id="PTHR11733">
    <property type="entry name" value="ZINC METALLOPROTEASE FAMILY M13 NEPRILYSIN-RELATED"/>
    <property type="match status" value="1"/>
</dbReference>
<feature type="domain" description="Peptidase M13 C-terminal" evidence="9">
    <location>
        <begin position="686"/>
        <end position="737"/>
    </location>
</feature>
<dbReference type="EMBL" id="LSMT01000883">
    <property type="protein sequence ID" value="PFX13850.1"/>
    <property type="molecule type" value="Genomic_DNA"/>
</dbReference>
<evidence type="ECO:0000256" key="1">
    <source>
        <dbReference type="ARBA" id="ARBA00001947"/>
    </source>
</evidence>
<dbReference type="PANTHER" id="PTHR11733:SF240">
    <property type="entry name" value="GH14155P-RELATED"/>
    <property type="match status" value="1"/>
</dbReference>
<evidence type="ECO:0000313" key="11">
    <source>
        <dbReference type="EMBL" id="PFX13850.1"/>
    </source>
</evidence>
<comment type="cofactor">
    <cofactor evidence="1">
        <name>Zn(2+)</name>
        <dbReference type="ChEBI" id="CHEBI:29105"/>
    </cofactor>
</comment>